<proteinExistence type="inferred from homology"/>
<keyword evidence="5" id="KW-0694">RNA-binding</keyword>
<dbReference type="Pfam" id="PF00467">
    <property type="entry name" value="KOW"/>
    <property type="match status" value="1"/>
</dbReference>
<dbReference type="GO" id="GO:0006412">
    <property type="term" value="P:translation"/>
    <property type="evidence" value="ECO:0007669"/>
    <property type="project" value="UniProtKB-UniRule"/>
</dbReference>
<dbReference type="GO" id="GO:0005840">
    <property type="term" value="C:ribosome"/>
    <property type="evidence" value="ECO:0007669"/>
    <property type="project" value="UniProtKB-KW"/>
</dbReference>
<comment type="function">
    <text evidence="5">One of the proteins that surrounds the polypeptide exit tunnel on the outside of the subunit.</text>
</comment>
<evidence type="ECO:0000256" key="4">
    <source>
        <dbReference type="ARBA" id="ARBA00035206"/>
    </source>
</evidence>
<dbReference type="InterPro" id="IPR008991">
    <property type="entry name" value="Translation_prot_SH3-like_sf"/>
</dbReference>
<comment type="subunit">
    <text evidence="5">Part of the 50S ribosomal subunit.</text>
</comment>
<dbReference type="Pfam" id="PF17136">
    <property type="entry name" value="ribosomal_L24"/>
    <property type="match status" value="1"/>
</dbReference>
<dbReference type="InterPro" id="IPR003256">
    <property type="entry name" value="Ribosomal_uL24"/>
</dbReference>
<dbReference type="InterPro" id="IPR041988">
    <property type="entry name" value="Ribosomal_uL24_KOW"/>
</dbReference>
<evidence type="ECO:0000256" key="6">
    <source>
        <dbReference type="RuleBase" id="RU003477"/>
    </source>
</evidence>
<evidence type="ECO:0000313" key="9">
    <source>
        <dbReference type="Proteomes" id="UP000709959"/>
    </source>
</evidence>
<dbReference type="PROSITE" id="PS01108">
    <property type="entry name" value="RIBOSOMAL_L24"/>
    <property type="match status" value="1"/>
</dbReference>
<keyword evidence="5" id="KW-0699">rRNA-binding</keyword>
<organism evidence="8 9">
    <name type="scientific">Candidatus Geothrix odensensis</name>
    <dbReference type="NCBI Taxonomy" id="2954440"/>
    <lineage>
        <taxon>Bacteria</taxon>
        <taxon>Pseudomonadati</taxon>
        <taxon>Acidobacteriota</taxon>
        <taxon>Holophagae</taxon>
        <taxon>Holophagales</taxon>
        <taxon>Holophagaceae</taxon>
        <taxon>Geothrix</taxon>
    </lineage>
</organism>
<protein>
    <recommendedName>
        <fullName evidence="4 5">Large ribosomal subunit protein uL24</fullName>
    </recommendedName>
</protein>
<dbReference type="AlphaFoldDB" id="A0A936K5I5"/>
<dbReference type="PANTHER" id="PTHR12903">
    <property type="entry name" value="MITOCHONDRIAL RIBOSOMAL PROTEIN L24"/>
    <property type="match status" value="1"/>
</dbReference>
<evidence type="ECO:0000313" key="8">
    <source>
        <dbReference type="EMBL" id="MBK8571819.1"/>
    </source>
</evidence>
<evidence type="ECO:0000256" key="2">
    <source>
        <dbReference type="ARBA" id="ARBA00022980"/>
    </source>
</evidence>
<evidence type="ECO:0000256" key="5">
    <source>
        <dbReference type="HAMAP-Rule" id="MF_01326"/>
    </source>
</evidence>
<evidence type="ECO:0000259" key="7">
    <source>
        <dbReference type="SMART" id="SM00739"/>
    </source>
</evidence>
<dbReference type="SMART" id="SM00739">
    <property type="entry name" value="KOW"/>
    <property type="match status" value="1"/>
</dbReference>
<dbReference type="CDD" id="cd06089">
    <property type="entry name" value="KOW_RPL26"/>
    <property type="match status" value="1"/>
</dbReference>
<dbReference type="GO" id="GO:1990904">
    <property type="term" value="C:ribonucleoprotein complex"/>
    <property type="evidence" value="ECO:0007669"/>
    <property type="project" value="UniProtKB-KW"/>
</dbReference>
<dbReference type="SUPFAM" id="SSF50104">
    <property type="entry name" value="Translation proteins SH3-like domain"/>
    <property type="match status" value="1"/>
</dbReference>
<accession>A0A936K5I5</accession>
<dbReference type="HAMAP" id="MF_01326_B">
    <property type="entry name" value="Ribosomal_uL24_B"/>
    <property type="match status" value="1"/>
</dbReference>
<sequence>MEATTTKMKLKKGDQIVVIAGKEKGKTGTVTKVSPATNRVVVAGLNMIKKATKPNPQTGEGGGIIEKEASIHASNVMILDPKTGKGTRKRPQ</sequence>
<dbReference type="Gene3D" id="2.30.30.30">
    <property type="match status" value="1"/>
</dbReference>
<dbReference type="GO" id="GO:0003735">
    <property type="term" value="F:structural constituent of ribosome"/>
    <property type="evidence" value="ECO:0007669"/>
    <property type="project" value="InterPro"/>
</dbReference>
<dbReference type="Proteomes" id="UP000709959">
    <property type="component" value="Unassembled WGS sequence"/>
</dbReference>
<name>A0A936K5I5_9BACT</name>
<evidence type="ECO:0000256" key="1">
    <source>
        <dbReference type="ARBA" id="ARBA00010618"/>
    </source>
</evidence>
<keyword evidence="2 5" id="KW-0689">Ribosomal protein</keyword>
<evidence type="ECO:0000256" key="3">
    <source>
        <dbReference type="ARBA" id="ARBA00023274"/>
    </source>
</evidence>
<feature type="domain" description="KOW" evidence="7">
    <location>
        <begin position="9"/>
        <end position="36"/>
    </location>
</feature>
<dbReference type="NCBIfam" id="TIGR01079">
    <property type="entry name" value="rplX_bact"/>
    <property type="match status" value="1"/>
</dbReference>
<comment type="caution">
    <text evidence="8">The sequence shown here is derived from an EMBL/GenBank/DDBJ whole genome shotgun (WGS) entry which is preliminary data.</text>
</comment>
<dbReference type="GO" id="GO:0019843">
    <property type="term" value="F:rRNA binding"/>
    <property type="evidence" value="ECO:0007669"/>
    <property type="project" value="UniProtKB-UniRule"/>
</dbReference>
<dbReference type="InterPro" id="IPR057264">
    <property type="entry name" value="Ribosomal_uL24_C"/>
</dbReference>
<dbReference type="InterPro" id="IPR014722">
    <property type="entry name" value="Rib_uL2_dom2"/>
</dbReference>
<dbReference type="InterPro" id="IPR005825">
    <property type="entry name" value="Ribosomal_uL24_CS"/>
</dbReference>
<dbReference type="EMBL" id="JADKCH010000002">
    <property type="protein sequence ID" value="MBK8571819.1"/>
    <property type="molecule type" value="Genomic_DNA"/>
</dbReference>
<keyword evidence="3 5" id="KW-0687">Ribonucleoprotein</keyword>
<comment type="function">
    <text evidence="5">One of two assembly initiator proteins, it binds directly to the 5'-end of the 23S rRNA, where it nucleates assembly of the 50S subunit.</text>
</comment>
<dbReference type="InterPro" id="IPR005824">
    <property type="entry name" value="KOW"/>
</dbReference>
<reference evidence="8 9" key="1">
    <citation type="submission" date="2020-10" db="EMBL/GenBank/DDBJ databases">
        <title>Connecting structure to function with the recovery of over 1000 high-quality activated sludge metagenome-assembled genomes encoding full-length rRNA genes using long-read sequencing.</title>
        <authorList>
            <person name="Singleton C.M."/>
            <person name="Petriglieri F."/>
            <person name="Kristensen J.M."/>
            <person name="Kirkegaard R.H."/>
            <person name="Michaelsen T.Y."/>
            <person name="Andersen M.H."/>
            <person name="Karst S.M."/>
            <person name="Dueholm M.S."/>
            <person name="Nielsen P.H."/>
            <person name="Albertsen M."/>
        </authorList>
    </citation>
    <scope>NUCLEOTIDE SEQUENCE [LARGE SCALE GENOMIC DNA]</scope>
    <source>
        <strain evidence="8">OdNE_18-Q3-R46-58_MAXAC.008</strain>
    </source>
</reference>
<gene>
    <name evidence="5 8" type="primary">rplX</name>
    <name evidence="8" type="ORF">IPN91_04050</name>
</gene>
<comment type="similarity">
    <text evidence="1 5 6">Belongs to the universal ribosomal protein uL24 family.</text>
</comment>